<comment type="caution">
    <text evidence="2">The sequence shown here is derived from an EMBL/GenBank/DDBJ whole genome shotgun (WGS) entry which is preliminary data.</text>
</comment>
<name>A0ABT3KV55_9BURK</name>
<evidence type="ECO:0000313" key="3">
    <source>
        <dbReference type="Proteomes" id="UP001208935"/>
    </source>
</evidence>
<sequence>MFDPGETTPKDEHTASENDSATLVGDYTALQEGYAALEEFYTALQETCPDLKDICTVLREIRSTLMNDDVASKNSGIPVADGGNGDGATDSKASLEHAPADLPKGMEMPVELSKKALASDTGTEHSSPSGDLAQGITDPWVQDETALRVNPVSSPVCKGVMEDDRFEPNSRITDGDQYAAGGELLIVGQALDAQTPGF</sequence>
<reference evidence="3" key="1">
    <citation type="submission" date="2023-07" db="EMBL/GenBank/DDBJ databases">
        <title>Verminephrobacter genomes.</title>
        <authorList>
            <person name="Lund M.B."/>
        </authorList>
    </citation>
    <scope>NUCLEOTIDE SEQUENCE [LARGE SCALE GENOMIC DNA]</scope>
    <source>
        <strain evidence="3">AtM5-05</strain>
    </source>
</reference>
<dbReference type="RefSeq" id="WP_265282551.1">
    <property type="nucleotide sequence ID" value="NZ_QZCW01000002.1"/>
</dbReference>
<keyword evidence="3" id="KW-1185">Reference proteome</keyword>
<dbReference type="Proteomes" id="UP001208935">
    <property type="component" value="Unassembled WGS sequence"/>
</dbReference>
<evidence type="ECO:0000313" key="2">
    <source>
        <dbReference type="EMBL" id="MCW5322217.1"/>
    </source>
</evidence>
<feature type="region of interest" description="Disordered" evidence="1">
    <location>
        <begin position="115"/>
        <end position="136"/>
    </location>
</feature>
<accession>A0ABT3KV55</accession>
<dbReference type="EMBL" id="QZCW01000002">
    <property type="protein sequence ID" value="MCW5322217.1"/>
    <property type="molecule type" value="Genomic_DNA"/>
</dbReference>
<feature type="compositionally biased region" description="Polar residues" evidence="1">
    <location>
        <begin position="120"/>
        <end position="129"/>
    </location>
</feature>
<dbReference type="GeneID" id="77320446"/>
<gene>
    <name evidence="2" type="ORF">D5039_13965</name>
</gene>
<proteinExistence type="predicted"/>
<feature type="region of interest" description="Disordered" evidence="1">
    <location>
        <begin position="70"/>
        <end position="93"/>
    </location>
</feature>
<organism evidence="2 3">
    <name type="scientific">Verminephrobacter aporrectodeae subsp. tuberculatae</name>
    <dbReference type="NCBI Taxonomy" id="1110392"/>
    <lineage>
        <taxon>Bacteria</taxon>
        <taxon>Pseudomonadati</taxon>
        <taxon>Pseudomonadota</taxon>
        <taxon>Betaproteobacteria</taxon>
        <taxon>Burkholderiales</taxon>
        <taxon>Comamonadaceae</taxon>
        <taxon>Verminephrobacter</taxon>
    </lineage>
</organism>
<evidence type="ECO:0000256" key="1">
    <source>
        <dbReference type="SAM" id="MobiDB-lite"/>
    </source>
</evidence>
<protein>
    <submittedName>
        <fullName evidence="2">Uncharacterized protein</fullName>
    </submittedName>
</protein>
<feature type="region of interest" description="Disordered" evidence="1">
    <location>
        <begin position="1"/>
        <end position="21"/>
    </location>
</feature>